<dbReference type="EMBL" id="OZ020108">
    <property type="protein sequence ID" value="CAK9261302.1"/>
    <property type="molecule type" value="Genomic_DNA"/>
</dbReference>
<reference evidence="1" key="1">
    <citation type="submission" date="2024-02" db="EMBL/GenBank/DDBJ databases">
        <authorList>
            <consortium name="ELIXIR-Norway"/>
            <consortium name="Elixir Norway"/>
        </authorList>
    </citation>
    <scope>NUCLEOTIDE SEQUENCE</scope>
</reference>
<organism evidence="1 2">
    <name type="scientific">Sphagnum jensenii</name>
    <dbReference type="NCBI Taxonomy" id="128206"/>
    <lineage>
        <taxon>Eukaryota</taxon>
        <taxon>Viridiplantae</taxon>
        <taxon>Streptophyta</taxon>
        <taxon>Embryophyta</taxon>
        <taxon>Bryophyta</taxon>
        <taxon>Sphagnophytina</taxon>
        <taxon>Sphagnopsida</taxon>
        <taxon>Sphagnales</taxon>
        <taxon>Sphagnaceae</taxon>
        <taxon>Sphagnum</taxon>
    </lineage>
</organism>
<protein>
    <submittedName>
        <fullName evidence="1">Uncharacterized protein</fullName>
    </submittedName>
</protein>
<name>A0ABP0W4A7_9BRYO</name>
<proteinExistence type="predicted"/>
<sequence length="66" mass="7235">MPARRRFFVDLEDAETIVVSWKKLTGDVDKSMSSGAPSDAPVGANPALEARIEQTECLFVCCAKYI</sequence>
<dbReference type="Proteomes" id="UP001497444">
    <property type="component" value="Chromosome 13"/>
</dbReference>
<gene>
    <name evidence="1" type="ORF">CSSPJE1EN1_LOCUS6780</name>
</gene>
<evidence type="ECO:0000313" key="2">
    <source>
        <dbReference type="Proteomes" id="UP001497444"/>
    </source>
</evidence>
<evidence type="ECO:0000313" key="1">
    <source>
        <dbReference type="EMBL" id="CAK9261302.1"/>
    </source>
</evidence>
<keyword evidence="2" id="KW-1185">Reference proteome</keyword>
<accession>A0ABP0W4A7</accession>